<dbReference type="InterPro" id="IPR029151">
    <property type="entry name" value="Sensor-like_sf"/>
</dbReference>
<dbReference type="Gene3D" id="1.10.287.950">
    <property type="entry name" value="Methyl-accepting chemotaxis protein"/>
    <property type="match status" value="1"/>
</dbReference>
<keyword evidence="2" id="KW-1003">Cell membrane</keyword>
<dbReference type="PROSITE" id="PS50111">
    <property type="entry name" value="CHEMOTAXIS_TRANSDUC_2"/>
    <property type="match status" value="1"/>
</dbReference>
<name>A0AAP7WC75_BACMY</name>
<dbReference type="EMBL" id="MRWU01000002">
    <property type="protein sequence ID" value="OSX95480.1"/>
    <property type="molecule type" value="Genomic_DNA"/>
</dbReference>
<keyword evidence="4" id="KW-0145">Chemotaxis</keyword>
<evidence type="ECO:0000256" key="7">
    <source>
        <dbReference type="ARBA" id="ARBA00023136"/>
    </source>
</evidence>
<dbReference type="FunFam" id="3.30.450.20:FF:000068">
    <property type="entry name" value="Methyl-accepting chemotaxis protein"/>
    <property type="match status" value="1"/>
</dbReference>
<keyword evidence="7 12" id="KW-0472">Membrane</keyword>
<protein>
    <recommendedName>
        <fullName evidence="17">Chemotaxis protein</fullName>
    </recommendedName>
</protein>
<keyword evidence="6 12" id="KW-1133">Transmembrane helix</keyword>
<evidence type="ECO:0008006" key="17">
    <source>
        <dbReference type="Google" id="ProtNLM"/>
    </source>
</evidence>
<dbReference type="AlphaFoldDB" id="A0AAP7WC75"/>
<dbReference type="InterPro" id="IPR033479">
    <property type="entry name" value="dCache_1"/>
</dbReference>
<dbReference type="CDD" id="cd11386">
    <property type="entry name" value="MCP_signal"/>
    <property type="match status" value="1"/>
</dbReference>
<dbReference type="FunFam" id="1.10.8.500:FF:000002">
    <property type="entry name" value="Methyl-accepting chemotaxis protein"/>
    <property type="match status" value="1"/>
</dbReference>
<dbReference type="Pfam" id="PF00015">
    <property type="entry name" value="MCPsignal"/>
    <property type="match status" value="1"/>
</dbReference>
<dbReference type="SUPFAM" id="SSF58104">
    <property type="entry name" value="Methyl-accepting chemotaxis protein (MCP) signaling domain"/>
    <property type="match status" value="1"/>
</dbReference>
<dbReference type="Proteomes" id="UP000194131">
    <property type="component" value="Unassembled WGS sequence"/>
</dbReference>
<sequence>MSKLLRWFRDIKVAKKLLISFLIILIAAVSIIGGMSYQTAKKNFESQITSSAHDNIKILDNLINQMIEAKFNEVNNFARVIHSDMYQGDNQDELRKVLSQYINLNKDIEQVYVAGNDKKFVQEPNIQMAADYDPTTRSWYKDAVSKQGGIVVTEPYKAKGNGHIVVTIAKQTEDKNGVVAVDLSLENLLKTTKLINIGKKGYTFILDGKQKIIAHPQEKPGDKAADSWAKRIYEDNQGTFSYTYDGSEKKMVFATNLKTGWKIGGTMYSNEVIEAAQPVFYNMLIVMLISLVVGGALIYFVTLSITKPLKRLVATSKEISEGDLTQTIEIHSNDEIGQLAKGFNEMTDSLRTLIGRINTSAGHVAAASASEELTASVRQASEATEQITSAMDEISSGATTQTASVENGAMLLFDVTEGIQHVANSSSSINTASAHTREKAEDGGKLVGKTVNQMQSIAESVSQSDAVIQLLNNKSKQIGDILEVIQNIADQTNLLALNAAIEAARAGEHGRGFAIVADEVRKLAEQSSVSSSEISKLICEIQDDMSKTVKSMNNVNEEVQSGLVIANETKQNFTEILQSTNEIADQIKTMVETANGMSKGANEVSISVGQIAMTAQNNATSTQSVAASAEEQLASMEEIGSAAGTLSQMAEELQVLIERFKV</sequence>
<dbReference type="GO" id="GO:0007165">
    <property type="term" value="P:signal transduction"/>
    <property type="evidence" value="ECO:0007669"/>
    <property type="project" value="UniProtKB-KW"/>
</dbReference>
<keyword evidence="8 11" id="KW-0807">Transducer</keyword>
<gene>
    <name evidence="15" type="ORF">S3E15_01958</name>
</gene>
<keyword evidence="5 12" id="KW-0812">Transmembrane</keyword>
<evidence type="ECO:0000313" key="15">
    <source>
        <dbReference type="EMBL" id="OSX95480.1"/>
    </source>
</evidence>
<proteinExistence type="inferred from homology"/>
<dbReference type="SUPFAM" id="SSF103190">
    <property type="entry name" value="Sensory domain-like"/>
    <property type="match status" value="1"/>
</dbReference>
<dbReference type="CDD" id="cd12913">
    <property type="entry name" value="PDC1_MCP_like"/>
    <property type="match status" value="1"/>
</dbReference>
<reference evidence="15 16" key="1">
    <citation type="submission" date="2016-12" db="EMBL/GenBank/DDBJ databases">
        <title>Genome Sequences of Twelve Sporeforming Bacillus Species Isolated from Foods.</title>
        <authorList>
            <person name="De Jong A."/>
            <person name="Holsappel S."/>
            <person name="Kuipers O.P."/>
        </authorList>
    </citation>
    <scope>NUCLEOTIDE SEQUENCE [LARGE SCALE GENOMIC DNA]</scope>
    <source>
        <strain evidence="15 16">S3E15</strain>
    </source>
</reference>
<evidence type="ECO:0000256" key="2">
    <source>
        <dbReference type="ARBA" id="ARBA00022475"/>
    </source>
</evidence>
<evidence type="ECO:0000256" key="10">
    <source>
        <dbReference type="ARBA" id="ARBA00058128"/>
    </source>
</evidence>
<feature type="domain" description="HAMP" evidence="14">
    <location>
        <begin position="303"/>
        <end position="355"/>
    </location>
</feature>
<comment type="caution">
    <text evidence="15">The sequence shown here is derived from an EMBL/GenBank/DDBJ whole genome shotgun (WGS) entry which is preliminary data.</text>
</comment>
<feature type="transmembrane region" description="Helical" evidence="12">
    <location>
        <begin position="279"/>
        <end position="301"/>
    </location>
</feature>
<comment type="subcellular location">
    <subcellularLocation>
        <location evidence="1">Cell membrane</location>
        <topology evidence="1">Multi-pass membrane protein</topology>
    </subcellularLocation>
</comment>
<dbReference type="PANTHER" id="PTHR32089:SF114">
    <property type="entry name" value="METHYL-ACCEPTING CHEMOTAXIS PROTEIN MCPB"/>
    <property type="match status" value="1"/>
</dbReference>
<evidence type="ECO:0000256" key="1">
    <source>
        <dbReference type="ARBA" id="ARBA00004651"/>
    </source>
</evidence>
<evidence type="ECO:0000256" key="12">
    <source>
        <dbReference type="SAM" id="Phobius"/>
    </source>
</evidence>
<evidence type="ECO:0000313" key="16">
    <source>
        <dbReference type="Proteomes" id="UP000194131"/>
    </source>
</evidence>
<evidence type="ECO:0000256" key="4">
    <source>
        <dbReference type="ARBA" id="ARBA00022500"/>
    </source>
</evidence>
<evidence type="ECO:0000256" key="9">
    <source>
        <dbReference type="ARBA" id="ARBA00029447"/>
    </source>
</evidence>
<dbReference type="CDD" id="cd12912">
    <property type="entry name" value="PDC2_MCP_like"/>
    <property type="match status" value="1"/>
</dbReference>
<dbReference type="RefSeq" id="WP_087962722.1">
    <property type="nucleotide sequence ID" value="NZ_MRWU01000002.1"/>
</dbReference>
<comment type="similarity">
    <text evidence="9">Belongs to the methyl-accepting chemotaxis (MCP) protein family.</text>
</comment>
<evidence type="ECO:0000256" key="3">
    <source>
        <dbReference type="ARBA" id="ARBA00022481"/>
    </source>
</evidence>
<dbReference type="Gene3D" id="1.10.8.500">
    <property type="entry name" value="HAMP domain in histidine kinase"/>
    <property type="match status" value="1"/>
</dbReference>
<dbReference type="InterPro" id="IPR004089">
    <property type="entry name" value="MCPsignal_dom"/>
</dbReference>
<dbReference type="Gene3D" id="3.30.450.20">
    <property type="entry name" value="PAS domain"/>
    <property type="match status" value="2"/>
</dbReference>
<evidence type="ECO:0000256" key="8">
    <source>
        <dbReference type="ARBA" id="ARBA00023224"/>
    </source>
</evidence>
<keyword evidence="3" id="KW-0488">Methylation</keyword>
<evidence type="ECO:0000256" key="5">
    <source>
        <dbReference type="ARBA" id="ARBA00022692"/>
    </source>
</evidence>
<organism evidence="15 16">
    <name type="scientific">Bacillus mycoides</name>
    <dbReference type="NCBI Taxonomy" id="1405"/>
    <lineage>
        <taxon>Bacteria</taxon>
        <taxon>Bacillati</taxon>
        <taxon>Bacillota</taxon>
        <taxon>Bacilli</taxon>
        <taxon>Bacillales</taxon>
        <taxon>Bacillaceae</taxon>
        <taxon>Bacillus</taxon>
        <taxon>Bacillus cereus group</taxon>
    </lineage>
</organism>
<dbReference type="Pfam" id="PF00672">
    <property type="entry name" value="HAMP"/>
    <property type="match status" value="1"/>
</dbReference>
<accession>A0AAP7WC75</accession>
<dbReference type="Pfam" id="PF02743">
    <property type="entry name" value="dCache_1"/>
    <property type="match status" value="1"/>
</dbReference>
<dbReference type="GO" id="GO:0006935">
    <property type="term" value="P:chemotaxis"/>
    <property type="evidence" value="ECO:0007669"/>
    <property type="project" value="UniProtKB-KW"/>
</dbReference>
<comment type="function">
    <text evidence="10">Chemotactic-signal transducers respond to changes in the concentration of attractants and repellents in the environment, transduce a signal from the outside to the inside of the cell, and facilitate sensory adaptation through the variation of the level of methylation.</text>
</comment>
<evidence type="ECO:0000259" key="14">
    <source>
        <dbReference type="PROSITE" id="PS50885"/>
    </source>
</evidence>
<dbReference type="InterPro" id="IPR003660">
    <property type="entry name" value="HAMP_dom"/>
</dbReference>
<feature type="domain" description="Methyl-accepting transducer" evidence="13">
    <location>
        <begin position="376"/>
        <end position="626"/>
    </location>
</feature>
<dbReference type="PANTHER" id="PTHR32089">
    <property type="entry name" value="METHYL-ACCEPTING CHEMOTAXIS PROTEIN MCPB"/>
    <property type="match status" value="1"/>
</dbReference>
<evidence type="ECO:0000256" key="6">
    <source>
        <dbReference type="ARBA" id="ARBA00022989"/>
    </source>
</evidence>
<dbReference type="SMART" id="SM00304">
    <property type="entry name" value="HAMP"/>
    <property type="match status" value="2"/>
</dbReference>
<dbReference type="PROSITE" id="PS50885">
    <property type="entry name" value="HAMP"/>
    <property type="match status" value="1"/>
</dbReference>
<dbReference type="GO" id="GO:0005886">
    <property type="term" value="C:plasma membrane"/>
    <property type="evidence" value="ECO:0007669"/>
    <property type="project" value="UniProtKB-SubCell"/>
</dbReference>
<dbReference type="CDD" id="cd06225">
    <property type="entry name" value="HAMP"/>
    <property type="match status" value="1"/>
</dbReference>
<dbReference type="SMART" id="SM00283">
    <property type="entry name" value="MA"/>
    <property type="match status" value="1"/>
</dbReference>
<dbReference type="FunFam" id="1.10.287.950:FF:000003">
    <property type="entry name" value="Methyl-accepting chemotaxis protein"/>
    <property type="match status" value="1"/>
</dbReference>
<evidence type="ECO:0000256" key="11">
    <source>
        <dbReference type="PROSITE-ProRule" id="PRU00284"/>
    </source>
</evidence>
<evidence type="ECO:0000259" key="13">
    <source>
        <dbReference type="PROSITE" id="PS50111"/>
    </source>
</evidence>